<evidence type="ECO:0000313" key="9">
    <source>
        <dbReference type="Proteomes" id="UP000322927"/>
    </source>
</evidence>
<keyword evidence="1" id="KW-0808">Transferase</keyword>
<accession>A0A5P2C8N7</accession>
<proteinExistence type="predicted"/>
<sequence length="440" mass="46295">MRAWQRSWHGRSKIEKVEFQSTMTWHLVPWIFLLSWVSVPIGLSLRHDLAPQLFGWTLIASGAAQCLQANRSLRRSVDHYLRRAPLPRRDLVVAGVLMTVTLGLAVGLQAVDGVPSEMLGLTALFVPIPFAQSLAFSATIRGYAARMALVVVVAVGAFAAAGARGGQLVATGVIIAFAGLLALISTRCGAWTLSVMWEADRAREVEARLAVAEERLRFGRDLHDVMGRNLAVIALKSELAVQLARRGRPEAVDQMVEVQRIAQESQREVREVVRGYREVDLKVELAGAQGVLEAAGIDCRVIGSGVALPASVQSALGWVVREAATNVLRHGDAGRCDIAVAVSEGRATLSVENDGVPEAAPTGSGSGLAGGGSGLTGRGSGLAGLRERLAAVGGTLDFASGDGVFRLAVQVPLPAPSQGPGAWERAGQEQGPGPGREAAA</sequence>
<evidence type="ECO:0000256" key="1">
    <source>
        <dbReference type="ARBA" id="ARBA00022679"/>
    </source>
</evidence>
<dbReference type="InterPro" id="IPR003594">
    <property type="entry name" value="HATPase_dom"/>
</dbReference>
<dbReference type="PANTHER" id="PTHR24421">
    <property type="entry name" value="NITRATE/NITRITE SENSOR PROTEIN NARX-RELATED"/>
    <property type="match status" value="1"/>
</dbReference>
<reference evidence="8 9" key="1">
    <citation type="submission" date="2018-05" db="EMBL/GenBank/DDBJ databases">
        <title>Streptomyces venezuelae.</title>
        <authorList>
            <person name="Kim W."/>
            <person name="Lee N."/>
            <person name="Cho B.-K."/>
        </authorList>
    </citation>
    <scope>NUCLEOTIDE SEQUENCE [LARGE SCALE GENOMIC DNA]</scope>
    <source>
        <strain evidence="8 9">ATCC 14584</strain>
    </source>
</reference>
<evidence type="ECO:0000259" key="6">
    <source>
        <dbReference type="Pfam" id="PF02518"/>
    </source>
</evidence>
<gene>
    <name evidence="8" type="ORF">DEJ48_20560</name>
</gene>
<feature type="transmembrane region" description="Helical" evidence="5">
    <location>
        <begin position="143"/>
        <end position="163"/>
    </location>
</feature>
<feature type="transmembrane region" description="Helical" evidence="5">
    <location>
        <begin position="53"/>
        <end position="70"/>
    </location>
</feature>
<feature type="domain" description="Signal transduction histidine kinase subgroup 3 dimerisation and phosphoacceptor" evidence="7">
    <location>
        <begin position="214"/>
        <end position="281"/>
    </location>
</feature>
<evidence type="ECO:0000313" key="8">
    <source>
        <dbReference type="EMBL" id="QES39135.1"/>
    </source>
</evidence>
<feature type="domain" description="Histidine kinase/HSP90-like ATPase" evidence="6">
    <location>
        <begin position="313"/>
        <end position="403"/>
    </location>
</feature>
<evidence type="ECO:0000256" key="5">
    <source>
        <dbReference type="SAM" id="Phobius"/>
    </source>
</evidence>
<evidence type="ECO:0000256" key="2">
    <source>
        <dbReference type="ARBA" id="ARBA00022777"/>
    </source>
</evidence>
<keyword evidence="5" id="KW-1133">Transmembrane helix</keyword>
<keyword evidence="2 8" id="KW-0418">Kinase</keyword>
<feature type="region of interest" description="Disordered" evidence="4">
    <location>
        <begin position="415"/>
        <end position="440"/>
    </location>
</feature>
<dbReference type="Proteomes" id="UP000322927">
    <property type="component" value="Chromosome"/>
</dbReference>
<dbReference type="Pfam" id="PF02518">
    <property type="entry name" value="HATPase_c"/>
    <property type="match status" value="1"/>
</dbReference>
<dbReference type="GO" id="GO:0046983">
    <property type="term" value="F:protein dimerization activity"/>
    <property type="evidence" value="ECO:0007669"/>
    <property type="project" value="InterPro"/>
</dbReference>
<feature type="transmembrane region" description="Helical" evidence="5">
    <location>
        <begin position="21"/>
        <end position="41"/>
    </location>
</feature>
<dbReference type="EMBL" id="CP029192">
    <property type="protein sequence ID" value="QES39135.1"/>
    <property type="molecule type" value="Genomic_DNA"/>
</dbReference>
<dbReference type="AlphaFoldDB" id="A0A5P2C8N7"/>
<organism evidence="8 9">
    <name type="scientific">Streptomyces venezuelae</name>
    <dbReference type="NCBI Taxonomy" id="54571"/>
    <lineage>
        <taxon>Bacteria</taxon>
        <taxon>Bacillati</taxon>
        <taxon>Actinomycetota</taxon>
        <taxon>Actinomycetes</taxon>
        <taxon>Kitasatosporales</taxon>
        <taxon>Streptomycetaceae</taxon>
        <taxon>Streptomyces</taxon>
    </lineage>
</organism>
<keyword evidence="5" id="KW-0472">Membrane</keyword>
<dbReference type="SUPFAM" id="SSF55874">
    <property type="entry name" value="ATPase domain of HSP90 chaperone/DNA topoisomerase II/histidine kinase"/>
    <property type="match status" value="1"/>
</dbReference>
<evidence type="ECO:0000256" key="4">
    <source>
        <dbReference type="SAM" id="MobiDB-lite"/>
    </source>
</evidence>
<dbReference type="InterPro" id="IPR011712">
    <property type="entry name" value="Sig_transdc_His_kin_sub3_dim/P"/>
</dbReference>
<feature type="compositionally biased region" description="Gly residues" evidence="4">
    <location>
        <begin position="364"/>
        <end position="373"/>
    </location>
</feature>
<evidence type="ECO:0000256" key="3">
    <source>
        <dbReference type="ARBA" id="ARBA00023012"/>
    </source>
</evidence>
<feature type="region of interest" description="Disordered" evidence="4">
    <location>
        <begin position="352"/>
        <end position="373"/>
    </location>
</feature>
<feature type="transmembrane region" description="Helical" evidence="5">
    <location>
        <begin position="117"/>
        <end position="136"/>
    </location>
</feature>
<dbReference type="Gene3D" id="3.30.565.10">
    <property type="entry name" value="Histidine kinase-like ATPase, C-terminal domain"/>
    <property type="match status" value="1"/>
</dbReference>
<protein>
    <submittedName>
        <fullName evidence="8">Histidine kinase</fullName>
    </submittedName>
</protein>
<evidence type="ECO:0000259" key="7">
    <source>
        <dbReference type="Pfam" id="PF07730"/>
    </source>
</evidence>
<dbReference type="InterPro" id="IPR050482">
    <property type="entry name" value="Sensor_HK_TwoCompSys"/>
</dbReference>
<dbReference type="InterPro" id="IPR036890">
    <property type="entry name" value="HATPase_C_sf"/>
</dbReference>
<dbReference type="Pfam" id="PF07730">
    <property type="entry name" value="HisKA_3"/>
    <property type="match status" value="1"/>
</dbReference>
<dbReference type="OrthoDB" id="5241784at2"/>
<keyword evidence="5" id="KW-0812">Transmembrane</keyword>
<dbReference type="PANTHER" id="PTHR24421:SF63">
    <property type="entry name" value="SENSOR HISTIDINE KINASE DESK"/>
    <property type="match status" value="1"/>
</dbReference>
<dbReference type="GO" id="GO:0000155">
    <property type="term" value="F:phosphorelay sensor kinase activity"/>
    <property type="evidence" value="ECO:0007669"/>
    <property type="project" value="InterPro"/>
</dbReference>
<name>A0A5P2C8N7_STRVZ</name>
<dbReference type="GO" id="GO:0016020">
    <property type="term" value="C:membrane"/>
    <property type="evidence" value="ECO:0007669"/>
    <property type="project" value="InterPro"/>
</dbReference>
<feature type="transmembrane region" description="Helical" evidence="5">
    <location>
        <begin position="169"/>
        <end position="193"/>
    </location>
</feature>
<feature type="transmembrane region" description="Helical" evidence="5">
    <location>
        <begin position="91"/>
        <end position="111"/>
    </location>
</feature>
<dbReference type="Gene3D" id="1.20.5.1930">
    <property type="match status" value="1"/>
</dbReference>
<dbReference type="CDD" id="cd16917">
    <property type="entry name" value="HATPase_UhpB-NarQ-NarX-like"/>
    <property type="match status" value="1"/>
</dbReference>
<keyword evidence="3" id="KW-0902">Two-component regulatory system</keyword>